<protein>
    <submittedName>
        <fullName evidence="3">Oxidoreductase aldo/keto reductase family</fullName>
    </submittedName>
</protein>
<dbReference type="GO" id="GO:0016491">
    <property type="term" value="F:oxidoreductase activity"/>
    <property type="evidence" value="ECO:0007669"/>
    <property type="project" value="UniProtKB-KW"/>
</dbReference>
<dbReference type="InterPro" id="IPR050523">
    <property type="entry name" value="AKR_Detox_Biosynth"/>
</dbReference>
<accession>A0A0U2L5S1</accession>
<dbReference type="PANTHER" id="PTHR43364">
    <property type="entry name" value="NADH-SPECIFIC METHYLGLYOXAL REDUCTASE-RELATED"/>
    <property type="match status" value="1"/>
</dbReference>
<evidence type="ECO:0000259" key="2">
    <source>
        <dbReference type="Pfam" id="PF00248"/>
    </source>
</evidence>
<evidence type="ECO:0000256" key="1">
    <source>
        <dbReference type="ARBA" id="ARBA00023002"/>
    </source>
</evidence>
<dbReference type="Proteomes" id="UP000067738">
    <property type="component" value="Chromosome"/>
</dbReference>
<dbReference type="Pfam" id="PF00248">
    <property type="entry name" value="Aldo_ket_red"/>
    <property type="match status" value="1"/>
</dbReference>
<name>A0A0U2L5S1_9EURY</name>
<dbReference type="PATRIC" id="fig|230361.4.peg.1317"/>
<dbReference type="KEGG" id="mmil:sm9_1273"/>
<dbReference type="GO" id="GO:0005829">
    <property type="term" value="C:cytosol"/>
    <property type="evidence" value="ECO:0007669"/>
    <property type="project" value="TreeGrafter"/>
</dbReference>
<dbReference type="EMBL" id="CP011266">
    <property type="protein sequence ID" value="ALT69054.1"/>
    <property type="molecule type" value="Genomic_DNA"/>
</dbReference>
<dbReference type="AlphaFoldDB" id="A0A0U2L5S1"/>
<dbReference type="Gene3D" id="3.20.20.100">
    <property type="entry name" value="NADP-dependent oxidoreductase domain"/>
    <property type="match status" value="1"/>
</dbReference>
<dbReference type="InterPro" id="IPR023210">
    <property type="entry name" value="NADP_OxRdtase_dom"/>
</dbReference>
<gene>
    <name evidence="3" type="ORF">sm9_1273</name>
</gene>
<evidence type="ECO:0000313" key="4">
    <source>
        <dbReference type="Proteomes" id="UP000067738"/>
    </source>
</evidence>
<dbReference type="RefSeq" id="WP_058739315.1">
    <property type="nucleotide sequence ID" value="NZ_CP011266.1"/>
</dbReference>
<dbReference type="PANTHER" id="PTHR43364:SF4">
    <property type="entry name" value="NAD(P)-LINKED OXIDOREDUCTASE SUPERFAMILY PROTEIN"/>
    <property type="match status" value="1"/>
</dbReference>
<dbReference type="GeneID" id="26736225"/>
<keyword evidence="1" id="KW-0560">Oxidoreductase</keyword>
<keyword evidence="4" id="KW-1185">Reference proteome</keyword>
<proteinExistence type="predicted"/>
<organism evidence="3 4">
    <name type="scientific">Methanobrevibacter millerae</name>
    <dbReference type="NCBI Taxonomy" id="230361"/>
    <lineage>
        <taxon>Archaea</taxon>
        <taxon>Methanobacteriati</taxon>
        <taxon>Methanobacteriota</taxon>
        <taxon>Methanomada group</taxon>
        <taxon>Methanobacteria</taxon>
        <taxon>Methanobacteriales</taxon>
        <taxon>Methanobacteriaceae</taxon>
        <taxon>Methanobrevibacter</taxon>
    </lineage>
</organism>
<dbReference type="SUPFAM" id="SSF51430">
    <property type="entry name" value="NAD(P)-linked oxidoreductase"/>
    <property type="match status" value="1"/>
</dbReference>
<reference evidence="3 4" key="1">
    <citation type="submission" date="2015-04" db="EMBL/GenBank/DDBJ databases">
        <title>The complete genome sequence of the rumen methanogen Methanobrevibacter millerae SM9.</title>
        <authorList>
            <person name="Leahy S.C."/>
            <person name="Kelly W.J."/>
            <person name="Pacheco D.M."/>
            <person name="Li D."/>
            <person name="Altermann E."/>
            <person name="Attwood G.T."/>
        </authorList>
    </citation>
    <scope>NUCLEOTIDE SEQUENCE [LARGE SCALE GENOMIC DNA]</scope>
    <source>
        <strain evidence="3 4">SM9</strain>
    </source>
</reference>
<dbReference type="OrthoDB" id="7236at2157"/>
<feature type="domain" description="NADP-dependent oxidoreductase" evidence="2">
    <location>
        <begin position="9"/>
        <end position="296"/>
    </location>
</feature>
<dbReference type="InterPro" id="IPR036812">
    <property type="entry name" value="NAD(P)_OxRdtase_dom_sf"/>
</dbReference>
<dbReference type="CDD" id="cd19103">
    <property type="entry name" value="AKR_unchar"/>
    <property type="match status" value="1"/>
</dbReference>
<sequence>MTYDKKLPKIALGAWAWGNDNTFGGELSIDELCPIYDEAMDLGLNLWDTAFAYGMGTSEKVLGEFLKTTPKEDYIISTKFTPQCADPQSENAVTAMLENSMNLLNTDFIDIFWIHNTVDAPKWTEKLALTAKEYDIGMLGVSNHNLEEIKEANDILEDNGLELKAVQNHYSLLNRSSETSGILDYCKKNDITFFAYMVLEQGALSGKYDTKHPFPEGSDRAMAYGDSLDKIEELNNVLGEVAANHEVNIAQIPVAWAIAKGTLPIVGATKKHHVSDAFKACEITLSKDEIDMIEKAGDEVNVNTIRFWEKEMK</sequence>
<evidence type="ECO:0000313" key="3">
    <source>
        <dbReference type="EMBL" id="ALT69054.1"/>
    </source>
</evidence>